<dbReference type="eggNOG" id="ENOG502TDJY">
    <property type="taxonomic scope" value="Eukaryota"/>
</dbReference>
<feature type="compositionally biased region" description="Polar residues" evidence="1">
    <location>
        <begin position="156"/>
        <end position="168"/>
    </location>
</feature>
<evidence type="ECO:0000313" key="3">
    <source>
        <dbReference type="EMBL" id="EFP09526.1"/>
    </source>
</evidence>
<dbReference type="OMA" id="CKCKPRS"/>
<dbReference type="AlphaFoldDB" id="E3LSA3"/>
<dbReference type="InParanoid" id="E3LSA3"/>
<sequence>MIGSTRLLILFCATLATSSAMGWFGGNNNEPTGCESDWPEDFPQEPEGFNFKCKCPCKCKPRSTTAKVESTQGVTTPASTIKSSTVTSTTTRASTPSSTSTSTSPSTSTSASTPTSATTRPTVIETEVKPELHFQDKGASVIGGEVPVVFDESSDNDGVNSETGTTFWIRSPTPPNTPEPVVRGGAAFTVGGPQYVTVKIDAPSAPDAALNPHEIPSGEMDFDIKNVATPKAPRAVVDPDA</sequence>
<dbReference type="Proteomes" id="UP000008281">
    <property type="component" value="Unassembled WGS sequence"/>
</dbReference>
<accession>E3LSA3</accession>
<organism evidence="4">
    <name type="scientific">Caenorhabditis remanei</name>
    <name type="common">Caenorhabditis vulgaris</name>
    <dbReference type="NCBI Taxonomy" id="31234"/>
    <lineage>
        <taxon>Eukaryota</taxon>
        <taxon>Metazoa</taxon>
        <taxon>Ecdysozoa</taxon>
        <taxon>Nematoda</taxon>
        <taxon>Chromadorea</taxon>
        <taxon>Rhabditida</taxon>
        <taxon>Rhabditina</taxon>
        <taxon>Rhabditomorpha</taxon>
        <taxon>Rhabditoidea</taxon>
        <taxon>Rhabditidae</taxon>
        <taxon>Peloderinae</taxon>
        <taxon>Caenorhabditis</taxon>
    </lineage>
</organism>
<dbReference type="STRING" id="31234.E3LSA3"/>
<keyword evidence="4" id="KW-1185">Reference proteome</keyword>
<feature type="chain" id="PRO_5003174505" evidence="2">
    <location>
        <begin position="21"/>
        <end position="241"/>
    </location>
</feature>
<dbReference type="OrthoDB" id="5831500at2759"/>
<gene>
    <name evidence="3" type="ORF">CRE_25279</name>
</gene>
<evidence type="ECO:0000256" key="1">
    <source>
        <dbReference type="SAM" id="MobiDB-lite"/>
    </source>
</evidence>
<feature type="region of interest" description="Disordered" evidence="1">
    <location>
        <begin position="151"/>
        <end position="176"/>
    </location>
</feature>
<feature type="signal peptide" evidence="2">
    <location>
        <begin position="1"/>
        <end position="20"/>
    </location>
</feature>
<dbReference type="KEGG" id="crq:GCK72_009485"/>
<dbReference type="HOGENOM" id="CLU_090769_0_0_1"/>
<evidence type="ECO:0000313" key="4">
    <source>
        <dbReference type="Proteomes" id="UP000008281"/>
    </source>
</evidence>
<feature type="compositionally biased region" description="Polar residues" evidence="1">
    <location>
        <begin position="66"/>
        <end position="82"/>
    </location>
</feature>
<reference evidence="3" key="1">
    <citation type="submission" date="2007-07" db="EMBL/GenBank/DDBJ databases">
        <title>PCAP assembly of the Caenorhabditis remanei genome.</title>
        <authorList>
            <consortium name="The Caenorhabditis remanei Sequencing Consortium"/>
            <person name="Wilson R.K."/>
        </authorList>
    </citation>
    <scope>NUCLEOTIDE SEQUENCE [LARGE SCALE GENOMIC DNA]</scope>
    <source>
        <strain evidence="3">PB4641</strain>
    </source>
</reference>
<feature type="region of interest" description="Disordered" evidence="1">
    <location>
        <begin position="66"/>
        <end position="123"/>
    </location>
</feature>
<keyword evidence="2" id="KW-0732">Signal</keyword>
<dbReference type="RefSeq" id="XP_003113272.2">
    <property type="nucleotide sequence ID" value="XM_003113224.2"/>
</dbReference>
<dbReference type="EMBL" id="DS268414">
    <property type="protein sequence ID" value="EFP09526.1"/>
    <property type="molecule type" value="Genomic_DNA"/>
</dbReference>
<proteinExistence type="predicted"/>
<feature type="compositionally biased region" description="Low complexity" evidence="1">
    <location>
        <begin position="83"/>
        <end position="123"/>
    </location>
</feature>
<dbReference type="GeneID" id="9814927"/>
<protein>
    <submittedName>
        <fullName evidence="3">Uncharacterized protein</fullName>
    </submittedName>
</protein>
<name>E3LSA3_CAERE</name>
<evidence type="ECO:0000256" key="2">
    <source>
        <dbReference type="SAM" id="SignalP"/>
    </source>
</evidence>
<dbReference type="CTD" id="9814927"/>